<dbReference type="EMBL" id="JBBNAF010000006">
    <property type="protein sequence ID" value="KAK9135597.1"/>
    <property type="molecule type" value="Genomic_DNA"/>
</dbReference>
<gene>
    <name evidence="2" type="ORF">Syun_014927</name>
</gene>
<organism evidence="2 3">
    <name type="scientific">Stephania yunnanensis</name>
    <dbReference type="NCBI Taxonomy" id="152371"/>
    <lineage>
        <taxon>Eukaryota</taxon>
        <taxon>Viridiplantae</taxon>
        <taxon>Streptophyta</taxon>
        <taxon>Embryophyta</taxon>
        <taxon>Tracheophyta</taxon>
        <taxon>Spermatophyta</taxon>
        <taxon>Magnoliopsida</taxon>
        <taxon>Ranunculales</taxon>
        <taxon>Menispermaceae</taxon>
        <taxon>Menispermoideae</taxon>
        <taxon>Cissampelideae</taxon>
        <taxon>Stephania</taxon>
    </lineage>
</organism>
<feature type="region of interest" description="Disordered" evidence="1">
    <location>
        <begin position="1"/>
        <end position="20"/>
    </location>
</feature>
<dbReference type="Proteomes" id="UP001420932">
    <property type="component" value="Unassembled WGS sequence"/>
</dbReference>
<evidence type="ECO:0000313" key="2">
    <source>
        <dbReference type="EMBL" id="KAK9135597.1"/>
    </source>
</evidence>
<sequence>MHSSIHHLAPPPPCPSSSIANAGVTSAYQQRHRHHLLPLAALLLSLSRPASPKVLERVS</sequence>
<evidence type="ECO:0000313" key="3">
    <source>
        <dbReference type="Proteomes" id="UP001420932"/>
    </source>
</evidence>
<comment type="caution">
    <text evidence="2">The sequence shown here is derived from an EMBL/GenBank/DDBJ whole genome shotgun (WGS) entry which is preliminary data.</text>
</comment>
<protein>
    <submittedName>
        <fullName evidence="2">Uncharacterized protein</fullName>
    </submittedName>
</protein>
<evidence type="ECO:0000256" key="1">
    <source>
        <dbReference type="SAM" id="MobiDB-lite"/>
    </source>
</evidence>
<accession>A0AAP0JKE8</accession>
<name>A0AAP0JKE8_9MAGN</name>
<keyword evidence="3" id="KW-1185">Reference proteome</keyword>
<dbReference type="AlphaFoldDB" id="A0AAP0JKE8"/>
<proteinExistence type="predicted"/>
<reference evidence="2 3" key="1">
    <citation type="submission" date="2024-01" db="EMBL/GenBank/DDBJ databases">
        <title>Genome assemblies of Stephania.</title>
        <authorList>
            <person name="Yang L."/>
        </authorList>
    </citation>
    <scope>NUCLEOTIDE SEQUENCE [LARGE SCALE GENOMIC DNA]</scope>
    <source>
        <strain evidence="2">YNDBR</strain>
        <tissue evidence="2">Leaf</tissue>
    </source>
</reference>